<dbReference type="AlphaFoldDB" id="A0A061S8I6"/>
<reference evidence="1" key="1">
    <citation type="submission" date="2014-05" db="EMBL/GenBank/DDBJ databases">
        <title>The transcriptome of the halophilic microalga Tetraselmis sp. GSL018 isolated from the Great Salt Lake, Utah.</title>
        <authorList>
            <person name="Jinkerson R.E."/>
            <person name="D'Adamo S."/>
            <person name="Posewitz M.C."/>
        </authorList>
    </citation>
    <scope>NUCLEOTIDE SEQUENCE</scope>
    <source>
        <strain evidence="1">GSL018</strain>
    </source>
</reference>
<evidence type="ECO:0000313" key="1">
    <source>
        <dbReference type="EMBL" id="JAC79349.1"/>
    </source>
</evidence>
<feature type="non-terminal residue" evidence="1">
    <location>
        <position position="52"/>
    </location>
</feature>
<protein>
    <submittedName>
        <fullName evidence="1">Uncharacterized protein</fullName>
    </submittedName>
</protein>
<sequence>MVPSPSGNQREFPRTAKVGSSDFLVRLLWQKCAKLQRKTLQTKSLQHLLGAY</sequence>
<organism evidence="1">
    <name type="scientific">Tetraselmis sp. GSL018</name>
    <dbReference type="NCBI Taxonomy" id="582737"/>
    <lineage>
        <taxon>Eukaryota</taxon>
        <taxon>Viridiplantae</taxon>
        <taxon>Chlorophyta</taxon>
        <taxon>core chlorophytes</taxon>
        <taxon>Chlorodendrophyceae</taxon>
        <taxon>Chlorodendrales</taxon>
        <taxon>Chlorodendraceae</taxon>
        <taxon>Tetraselmis</taxon>
    </lineage>
</organism>
<accession>A0A061S8I6</accession>
<dbReference type="EMBL" id="GBEZ01006018">
    <property type="protein sequence ID" value="JAC79349.1"/>
    <property type="molecule type" value="Transcribed_RNA"/>
</dbReference>
<proteinExistence type="predicted"/>
<name>A0A061S8I6_9CHLO</name>
<gene>
    <name evidence="1" type="ORF">TSPGSL018_12948</name>
</gene>